<dbReference type="EC" id="2.1.1.33" evidence="7"/>
<gene>
    <name evidence="7" type="primary">trmB</name>
    <name evidence="8" type="ORF">FB554_1734</name>
</gene>
<feature type="binding site" evidence="7">
    <location>
        <position position="167"/>
    </location>
    <ligand>
        <name>S-adenosyl-L-methionine</name>
        <dbReference type="ChEBI" id="CHEBI:59789"/>
    </ligand>
</feature>
<evidence type="ECO:0000256" key="6">
    <source>
        <dbReference type="ARBA" id="ARBA00022694"/>
    </source>
</evidence>
<comment type="function">
    <text evidence="2 7">Catalyzes the formation of N(7)-methylguanine at position 46 (m7G46) in tRNA.</text>
</comment>
<dbReference type="InterPro" id="IPR029063">
    <property type="entry name" value="SAM-dependent_MTases_sf"/>
</dbReference>
<reference evidence="8 9" key="1">
    <citation type="submission" date="2019-06" db="EMBL/GenBank/DDBJ databases">
        <title>Sequencing the genomes of 1000 actinobacteria strains.</title>
        <authorList>
            <person name="Klenk H.-P."/>
        </authorList>
    </citation>
    <scope>NUCLEOTIDE SEQUENCE [LARGE SCALE GENOMIC DNA]</scope>
    <source>
        <strain evidence="8 9">DSM 24617</strain>
    </source>
</reference>
<comment type="caution">
    <text evidence="7">Lacks conserved residue(s) required for the propagation of feature annotation.</text>
</comment>
<dbReference type="PROSITE" id="PS51625">
    <property type="entry name" value="SAM_MT_TRMB"/>
    <property type="match status" value="1"/>
</dbReference>
<dbReference type="HAMAP" id="MF_01057">
    <property type="entry name" value="tRNA_methyltr_TrmB"/>
    <property type="match status" value="1"/>
</dbReference>
<dbReference type="InterPro" id="IPR003358">
    <property type="entry name" value="tRNA_(Gua-N-7)_MeTrfase_Trmb"/>
</dbReference>
<keyword evidence="6 7" id="KW-0819">tRNA processing</keyword>
<feature type="binding site" evidence="7">
    <location>
        <position position="144"/>
    </location>
    <ligand>
        <name>S-adenosyl-L-methionine</name>
        <dbReference type="ChEBI" id="CHEBI:59789"/>
    </ligand>
</feature>
<dbReference type="Gene3D" id="3.40.50.150">
    <property type="entry name" value="Vaccinia Virus protein VP39"/>
    <property type="match status" value="1"/>
</dbReference>
<comment type="caution">
    <text evidence="8">The sequence shown here is derived from an EMBL/GenBank/DDBJ whole genome shotgun (WGS) entry which is preliminary data.</text>
</comment>
<dbReference type="PANTHER" id="PTHR23417">
    <property type="entry name" value="3-DEOXY-D-MANNO-OCTULOSONIC-ACID TRANSFERASE/TRNA GUANINE-N 7 - -METHYLTRANSFERASE"/>
    <property type="match status" value="1"/>
</dbReference>
<evidence type="ECO:0000256" key="7">
    <source>
        <dbReference type="HAMAP-Rule" id="MF_01057"/>
    </source>
</evidence>
<evidence type="ECO:0000256" key="5">
    <source>
        <dbReference type="ARBA" id="ARBA00022691"/>
    </source>
</evidence>
<dbReference type="AlphaFoldDB" id="A0A542XCQ3"/>
<comment type="catalytic activity">
    <reaction evidence="1 7">
        <text>guanosine(46) in tRNA + S-adenosyl-L-methionine = N(7)-methylguanosine(46) in tRNA + S-adenosyl-L-homocysteine</text>
        <dbReference type="Rhea" id="RHEA:42708"/>
        <dbReference type="Rhea" id="RHEA-COMP:10188"/>
        <dbReference type="Rhea" id="RHEA-COMP:10189"/>
        <dbReference type="ChEBI" id="CHEBI:57856"/>
        <dbReference type="ChEBI" id="CHEBI:59789"/>
        <dbReference type="ChEBI" id="CHEBI:74269"/>
        <dbReference type="ChEBI" id="CHEBI:74480"/>
        <dbReference type="EC" id="2.1.1.33"/>
    </reaction>
</comment>
<keyword evidence="4 7" id="KW-0808">Transferase</keyword>
<keyword evidence="3 7" id="KW-0489">Methyltransferase</keyword>
<evidence type="ECO:0000256" key="3">
    <source>
        <dbReference type="ARBA" id="ARBA00022603"/>
    </source>
</evidence>
<evidence type="ECO:0000313" key="9">
    <source>
        <dbReference type="Proteomes" id="UP000318336"/>
    </source>
</evidence>
<dbReference type="OrthoDB" id="9802090at2"/>
<proteinExistence type="inferred from homology"/>
<dbReference type="UniPathway" id="UPA00989"/>
<feature type="binding site" evidence="7">
    <location>
        <position position="171"/>
    </location>
    <ligand>
        <name>substrate</name>
    </ligand>
</feature>
<name>A0A542XCQ3_9MICO</name>
<feature type="binding site" evidence="7">
    <location>
        <position position="92"/>
    </location>
    <ligand>
        <name>S-adenosyl-L-methionine</name>
        <dbReference type="ChEBI" id="CHEBI:59789"/>
    </ligand>
</feature>
<dbReference type="RefSeq" id="WP_142005580.1">
    <property type="nucleotide sequence ID" value="NZ_CAJTBP010000001.1"/>
</dbReference>
<keyword evidence="9" id="KW-1185">Reference proteome</keyword>
<keyword evidence="5 7" id="KW-0949">S-adenosyl-L-methionine</keyword>
<sequence length="277" mass="30314">MTVPTSQEQAVEHEVVGHEVVGREGVTHPARIRSFTRRGGRMPQRHHRALAEHGPAYLLDLPRQDAGSMVQPGKSRLDLPTVFGRTSSVVAEIGSGSGDCVVAAAGSDTDRDYVALEVWRPGVAQTLAKAAHADVRNLRVAQVDAGQALAELFAPGSLEELWIFFPDPWPKKKHHKRRLVTPDFAETVATVLRPGGTWRLATDWADYAWQMRDVVEGCEAFDNLHAGRLADAGDPAVDPQGDRGGFAPRFAGRVLTRFELKGERAGRVVRDLAVVRR</sequence>
<dbReference type="SUPFAM" id="SSF53335">
    <property type="entry name" value="S-adenosyl-L-methionine-dependent methyltransferases"/>
    <property type="match status" value="1"/>
</dbReference>
<evidence type="ECO:0000256" key="2">
    <source>
        <dbReference type="ARBA" id="ARBA00003015"/>
    </source>
</evidence>
<feature type="binding site" evidence="7">
    <location>
        <position position="117"/>
    </location>
    <ligand>
        <name>S-adenosyl-L-methionine</name>
        <dbReference type="ChEBI" id="CHEBI:59789"/>
    </ligand>
</feature>
<dbReference type="PANTHER" id="PTHR23417:SF14">
    <property type="entry name" value="PENTACOTRIPEPTIDE-REPEAT REGION OF PRORP DOMAIN-CONTAINING PROTEIN"/>
    <property type="match status" value="1"/>
</dbReference>
<organism evidence="8 9">
    <name type="scientific">Barrientosiimonas humi</name>
    <dbReference type="NCBI Taxonomy" id="999931"/>
    <lineage>
        <taxon>Bacteria</taxon>
        <taxon>Bacillati</taxon>
        <taxon>Actinomycetota</taxon>
        <taxon>Actinomycetes</taxon>
        <taxon>Micrococcales</taxon>
        <taxon>Dermacoccaceae</taxon>
        <taxon>Barrientosiimonas</taxon>
    </lineage>
</organism>
<dbReference type="Pfam" id="PF02390">
    <property type="entry name" value="Methyltransf_4"/>
    <property type="match status" value="1"/>
</dbReference>
<dbReference type="InterPro" id="IPR055361">
    <property type="entry name" value="tRNA_methyltr_TrmB_bact"/>
</dbReference>
<dbReference type="EMBL" id="VFOK01000001">
    <property type="protein sequence ID" value="TQL33584.1"/>
    <property type="molecule type" value="Genomic_DNA"/>
</dbReference>
<dbReference type="GO" id="GO:0043527">
    <property type="term" value="C:tRNA methyltransferase complex"/>
    <property type="evidence" value="ECO:0007669"/>
    <property type="project" value="TreeGrafter"/>
</dbReference>
<evidence type="ECO:0000256" key="4">
    <source>
        <dbReference type="ARBA" id="ARBA00022679"/>
    </source>
</evidence>
<comment type="similarity">
    <text evidence="7">Belongs to the class I-like SAM-binding methyltransferase superfamily. TrmB family.</text>
</comment>
<accession>A0A542XCQ3</accession>
<feature type="binding site" evidence="7">
    <location>
        <begin position="256"/>
        <end position="259"/>
    </location>
    <ligand>
        <name>substrate</name>
    </ligand>
</feature>
<dbReference type="GO" id="GO:0008176">
    <property type="term" value="F:tRNA (guanine(46)-N7)-methyltransferase activity"/>
    <property type="evidence" value="ECO:0007669"/>
    <property type="project" value="UniProtKB-UniRule"/>
</dbReference>
<comment type="pathway">
    <text evidence="7">tRNA modification; N(7)-methylguanine-tRNA biosynthesis.</text>
</comment>
<dbReference type="NCBIfam" id="TIGR00091">
    <property type="entry name" value="tRNA (guanosine(46)-N7)-methyltransferase TrmB"/>
    <property type="match status" value="1"/>
</dbReference>
<protein>
    <recommendedName>
        <fullName evidence="7">tRNA (guanine-N(7)-)-methyltransferase</fullName>
        <ecNumber evidence="7">2.1.1.33</ecNumber>
    </recommendedName>
    <alternativeName>
        <fullName evidence="7">tRNA (guanine(46)-N(7))-methyltransferase</fullName>
    </alternativeName>
    <alternativeName>
        <fullName evidence="7">tRNA(m7G46)-methyltransferase</fullName>
    </alternativeName>
</protein>
<feature type="binding site" evidence="7">
    <location>
        <position position="203"/>
    </location>
    <ligand>
        <name>substrate</name>
    </ligand>
</feature>
<dbReference type="Proteomes" id="UP000318336">
    <property type="component" value="Unassembled WGS sequence"/>
</dbReference>
<evidence type="ECO:0000313" key="8">
    <source>
        <dbReference type="EMBL" id="TQL33584.1"/>
    </source>
</evidence>
<evidence type="ECO:0000256" key="1">
    <source>
        <dbReference type="ARBA" id="ARBA00000142"/>
    </source>
</evidence>